<dbReference type="NCBIfam" id="TIGR00072">
    <property type="entry name" value="hydrog_prot"/>
    <property type="match status" value="1"/>
</dbReference>
<organism evidence="5 6">
    <name type="scientific">Desulfotignum balticum</name>
    <dbReference type="NCBI Taxonomy" id="115781"/>
    <lineage>
        <taxon>Bacteria</taxon>
        <taxon>Pseudomonadati</taxon>
        <taxon>Thermodesulfobacteriota</taxon>
        <taxon>Desulfobacteria</taxon>
        <taxon>Desulfobacterales</taxon>
        <taxon>Desulfobacteraceae</taxon>
        <taxon>Desulfotignum</taxon>
    </lineage>
</organism>
<dbReference type="GO" id="GO:0004190">
    <property type="term" value="F:aspartic-type endopeptidase activity"/>
    <property type="evidence" value="ECO:0007669"/>
    <property type="project" value="UniProtKB-KW"/>
</dbReference>
<evidence type="ECO:0000256" key="2">
    <source>
        <dbReference type="ARBA" id="ARBA00022670"/>
    </source>
</evidence>
<gene>
    <name evidence="5" type="ORF">H0S81_11635</name>
</gene>
<proteinExistence type="inferred from homology"/>
<dbReference type="Gene3D" id="3.40.50.1450">
    <property type="entry name" value="HybD-like"/>
    <property type="match status" value="1"/>
</dbReference>
<dbReference type="InterPro" id="IPR023430">
    <property type="entry name" value="Pept_HybD-like_dom_sf"/>
</dbReference>
<keyword evidence="2 5" id="KW-0645">Protease</keyword>
<keyword evidence="4" id="KW-0378">Hydrolase</keyword>
<name>A0A931CTU3_9BACT</name>
<reference evidence="5" key="1">
    <citation type="submission" date="2020-07" db="EMBL/GenBank/DDBJ databases">
        <title>Severe corrosion of carbon steel in oil field produced water can be linked to methanogenic archaea containing a special type of NiFe hydrogenase.</title>
        <authorList>
            <person name="Lahme S."/>
            <person name="Mand J."/>
            <person name="Longwell J."/>
            <person name="Smith R."/>
            <person name="Enning D."/>
        </authorList>
    </citation>
    <scope>NUCLEOTIDE SEQUENCE</scope>
    <source>
        <strain evidence="5">MIC098Bin6</strain>
    </source>
</reference>
<protein>
    <submittedName>
        <fullName evidence="5">Hydrogenase maturation protease</fullName>
    </submittedName>
</protein>
<evidence type="ECO:0000256" key="3">
    <source>
        <dbReference type="ARBA" id="ARBA00022750"/>
    </source>
</evidence>
<dbReference type="GO" id="GO:0008047">
    <property type="term" value="F:enzyme activator activity"/>
    <property type="evidence" value="ECO:0007669"/>
    <property type="project" value="InterPro"/>
</dbReference>
<dbReference type="PANTHER" id="PTHR30302">
    <property type="entry name" value="HYDROGENASE 1 MATURATION PROTEASE"/>
    <property type="match status" value="1"/>
</dbReference>
<evidence type="ECO:0000313" key="6">
    <source>
        <dbReference type="Proteomes" id="UP000706172"/>
    </source>
</evidence>
<sequence>MKNKILCIGSRLVETDKAGPEVYDRLCRKKIPAHTDLVEGGIAGLNLLCHLEQAGVVVFVDAVSGFTRPGQMIVLTGQQVQAACPKPVYDHSAGIAYLLAVLPRVCQGSLPEEIFLVGLEGRCDSTTLDRAADAALTMTRKNPVV</sequence>
<dbReference type="AlphaFoldDB" id="A0A931CTU3"/>
<comment type="similarity">
    <text evidence="1">Belongs to the peptidase A31 family.</text>
</comment>
<accession>A0A931CTU3</accession>
<dbReference type="GO" id="GO:0016485">
    <property type="term" value="P:protein processing"/>
    <property type="evidence" value="ECO:0007669"/>
    <property type="project" value="TreeGrafter"/>
</dbReference>
<dbReference type="PANTHER" id="PTHR30302:SF1">
    <property type="entry name" value="HYDROGENASE 2 MATURATION PROTEASE"/>
    <property type="match status" value="1"/>
</dbReference>
<dbReference type="Pfam" id="PF01750">
    <property type="entry name" value="HycI"/>
    <property type="match status" value="1"/>
</dbReference>
<evidence type="ECO:0000313" key="5">
    <source>
        <dbReference type="EMBL" id="MBG0780563.1"/>
    </source>
</evidence>
<comment type="caution">
    <text evidence="5">The sequence shown here is derived from an EMBL/GenBank/DDBJ whole genome shotgun (WGS) entry which is preliminary data.</text>
</comment>
<dbReference type="SUPFAM" id="SSF53163">
    <property type="entry name" value="HybD-like"/>
    <property type="match status" value="1"/>
</dbReference>
<dbReference type="EMBL" id="JACCQK010000789">
    <property type="protein sequence ID" value="MBG0780563.1"/>
    <property type="molecule type" value="Genomic_DNA"/>
</dbReference>
<dbReference type="Proteomes" id="UP000706172">
    <property type="component" value="Unassembled WGS sequence"/>
</dbReference>
<evidence type="ECO:0000256" key="1">
    <source>
        <dbReference type="ARBA" id="ARBA00006814"/>
    </source>
</evidence>
<dbReference type="InterPro" id="IPR000671">
    <property type="entry name" value="Peptidase_A31"/>
</dbReference>
<evidence type="ECO:0000256" key="4">
    <source>
        <dbReference type="ARBA" id="ARBA00022801"/>
    </source>
</evidence>
<keyword evidence="3" id="KW-0064">Aspartyl protease</keyword>